<dbReference type="KEGG" id="spha:D3Y57_07700"/>
<name>A0A494TKC3_SPHPE</name>
<keyword evidence="2" id="KW-1185">Reference proteome</keyword>
<dbReference type="EMBL" id="CP032829">
    <property type="protein sequence ID" value="AYJ85878.1"/>
    <property type="molecule type" value="Genomic_DNA"/>
</dbReference>
<sequence>MTSNSEAIAAVIESGRGTRPYSLENKETEQVLNIALALLVELAASNERIDRLEHLLAETRGVDAQQLRETAPTEEAVKHRQLALEAMQLRVLRVLLDPREATDGRPASR</sequence>
<accession>A0A494TKC3</accession>
<protein>
    <submittedName>
        <fullName evidence="1">Uncharacterized protein</fullName>
    </submittedName>
</protein>
<proteinExistence type="predicted"/>
<evidence type="ECO:0000313" key="1">
    <source>
        <dbReference type="EMBL" id="AYJ85878.1"/>
    </source>
</evidence>
<dbReference type="RefSeq" id="WP_121152503.1">
    <property type="nucleotide sequence ID" value="NZ_CP032829.1"/>
</dbReference>
<reference evidence="1 2" key="1">
    <citation type="submission" date="2018-09" db="EMBL/GenBank/DDBJ databases">
        <title>Sphingomonas peninsula sp. nov., isolated from fildes peninsula, Antarctic soil.</title>
        <authorList>
            <person name="Yingchao G."/>
        </authorList>
    </citation>
    <scope>NUCLEOTIDE SEQUENCE [LARGE SCALE GENOMIC DNA]</scope>
    <source>
        <strain evidence="1 2">YZ-8</strain>
    </source>
</reference>
<evidence type="ECO:0000313" key="2">
    <source>
        <dbReference type="Proteomes" id="UP000276254"/>
    </source>
</evidence>
<gene>
    <name evidence="1" type="ORF">D3Y57_07700</name>
</gene>
<dbReference type="AlphaFoldDB" id="A0A494TKC3"/>
<organism evidence="1 2">
    <name type="scientific">Sphingomonas paeninsulae</name>
    <dbReference type="NCBI Taxonomy" id="2319844"/>
    <lineage>
        <taxon>Bacteria</taxon>
        <taxon>Pseudomonadati</taxon>
        <taxon>Pseudomonadota</taxon>
        <taxon>Alphaproteobacteria</taxon>
        <taxon>Sphingomonadales</taxon>
        <taxon>Sphingomonadaceae</taxon>
        <taxon>Sphingomonas</taxon>
    </lineage>
</organism>
<dbReference type="Proteomes" id="UP000276254">
    <property type="component" value="Chromosome"/>
</dbReference>
<dbReference type="OrthoDB" id="7574195at2"/>